<dbReference type="Proteomes" id="UP000886748">
    <property type="component" value="Unassembled WGS sequence"/>
</dbReference>
<evidence type="ECO:0000256" key="1">
    <source>
        <dbReference type="SAM" id="MobiDB-lite"/>
    </source>
</evidence>
<gene>
    <name evidence="3" type="ORF">IAD26_07380</name>
</gene>
<dbReference type="EMBL" id="DVOD01000055">
    <property type="protein sequence ID" value="HIU92937.1"/>
    <property type="molecule type" value="Genomic_DNA"/>
</dbReference>
<organism evidence="3 4">
    <name type="scientific">Candidatus Limenecus avicola</name>
    <dbReference type="NCBI Taxonomy" id="2840847"/>
    <lineage>
        <taxon>Bacteria</taxon>
        <taxon>Bacillati</taxon>
        <taxon>Bacillota</taxon>
        <taxon>Clostridia</taxon>
        <taxon>Eubacteriales</taxon>
        <taxon>Clostridiaceae</taxon>
        <taxon>Clostridiaceae incertae sedis</taxon>
        <taxon>Candidatus Limenecus</taxon>
    </lineage>
</organism>
<reference evidence="3" key="1">
    <citation type="submission" date="2020-10" db="EMBL/GenBank/DDBJ databases">
        <authorList>
            <person name="Gilroy R."/>
        </authorList>
    </citation>
    <scope>NUCLEOTIDE SEQUENCE</scope>
    <source>
        <strain evidence="3">CHK154-7741</strain>
    </source>
</reference>
<protein>
    <submittedName>
        <fullName evidence="3">Uncharacterized protein</fullName>
    </submittedName>
</protein>
<name>A0A9D1SSA0_9CLOT</name>
<accession>A0A9D1SSA0</accession>
<evidence type="ECO:0000313" key="3">
    <source>
        <dbReference type="EMBL" id="HIU92937.1"/>
    </source>
</evidence>
<proteinExistence type="predicted"/>
<keyword evidence="2" id="KW-0812">Transmembrane</keyword>
<dbReference type="AlphaFoldDB" id="A0A9D1SSA0"/>
<keyword evidence="2" id="KW-0472">Membrane</keyword>
<feature type="region of interest" description="Disordered" evidence="1">
    <location>
        <begin position="332"/>
        <end position="359"/>
    </location>
</feature>
<evidence type="ECO:0000313" key="4">
    <source>
        <dbReference type="Proteomes" id="UP000886748"/>
    </source>
</evidence>
<comment type="caution">
    <text evidence="3">The sequence shown here is derived from an EMBL/GenBank/DDBJ whole genome shotgun (WGS) entry which is preliminary data.</text>
</comment>
<feature type="transmembrane region" description="Helical" evidence="2">
    <location>
        <begin position="301"/>
        <end position="322"/>
    </location>
</feature>
<feature type="compositionally biased region" description="Basic and acidic residues" evidence="1">
    <location>
        <begin position="343"/>
        <end position="359"/>
    </location>
</feature>
<reference evidence="3" key="2">
    <citation type="journal article" date="2021" name="PeerJ">
        <title>Extensive microbial diversity within the chicken gut microbiome revealed by metagenomics and culture.</title>
        <authorList>
            <person name="Gilroy R."/>
            <person name="Ravi A."/>
            <person name="Getino M."/>
            <person name="Pursley I."/>
            <person name="Horton D.L."/>
            <person name="Alikhan N.F."/>
            <person name="Baker D."/>
            <person name="Gharbi K."/>
            <person name="Hall N."/>
            <person name="Watson M."/>
            <person name="Adriaenssens E.M."/>
            <person name="Foster-Nyarko E."/>
            <person name="Jarju S."/>
            <person name="Secka A."/>
            <person name="Antonio M."/>
            <person name="Oren A."/>
            <person name="Chaudhuri R.R."/>
            <person name="La Ragione R."/>
            <person name="Hildebrand F."/>
            <person name="Pallen M.J."/>
        </authorList>
    </citation>
    <scope>NUCLEOTIDE SEQUENCE</scope>
    <source>
        <strain evidence="3">CHK154-7741</strain>
    </source>
</reference>
<sequence>MKLNSIDNTRLIFKNNHNAENNKSYANSQRNNVAFGSAADIMLATMDGIERGGFAASFVAQDFLGMAAPRTIKGLTRNSDTTGKKNTAYATSVAIREILSGPSLFIIPSAILWGAAKFFGPANRVKFDYIKGIGDQFNDYAKGKSAESLGQTEAVKKGFYKEAFKNMLNTSLDNKVVDIDAKAQYFADAAMEIEKAKSKGFFKNLMGKPVAGSKEDLTGALMNEYVKLKKQYMPVSDNITNMSFKTKEGTLGTSLGKFIDDLKNYTNDITGTMAKKAKNGLKGSVEEAISKFNYSRAGSRFVTTTLMTLGVFSFFTIIPKLYKSTCKTNPALQGLEGPADANKPAETEKKDGGVENENK</sequence>
<keyword evidence="2" id="KW-1133">Transmembrane helix</keyword>
<evidence type="ECO:0000256" key="2">
    <source>
        <dbReference type="SAM" id="Phobius"/>
    </source>
</evidence>